<feature type="region of interest" description="Disordered" evidence="1">
    <location>
        <begin position="1"/>
        <end position="42"/>
    </location>
</feature>
<proteinExistence type="predicted"/>
<evidence type="ECO:0000313" key="3">
    <source>
        <dbReference type="Proteomes" id="UP001601444"/>
    </source>
</evidence>
<organism evidence="2 3">
    <name type="scientific">Nocardia thailandica</name>
    <dbReference type="NCBI Taxonomy" id="257275"/>
    <lineage>
        <taxon>Bacteria</taxon>
        <taxon>Bacillati</taxon>
        <taxon>Actinomycetota</taxon>
        <taxon>Actinomycetes</taxon>
        <taxon>Mycobacteriales</taxon>
        <taxon>Nocardiaceae</taxon>
        <taxon>Nocardia</taxon>
    </lineage>
</organism>
<dbReference type="EMBL" id="JBIAMX010000016">
    <property type="protein sequence ID" value="MFF0545843.1"/>
    <property type="molecule type" value="Genomic_DNA"/>
</dbReference>
<protein>
    <submittedName>
        <fullName evidence="2">Uncharacterized protein</fullName>
    </submittedName>
</protein>
<feature type="compositionally biased region" description="Basic residues" evidence="1">
    <location>
        <begin position="32"/>
        <end position="42"/>
    </location>
</feature>
<evidence type="ECO:0000313" key="2">
    <source>
        <dbReference type="EMBL" id="MFF0545843.1"/>
    </source>
</evidence>
<keyword evidence="3" id="KW-1185">Reference proteome</keyword>
<gene>
    <name evidence="2" type="ORF">ACFYTF_23680</name>
</gene>
<sequence length="126" mass="13339">MYDADPEDAVLAASPDTTEEMAEPGTVDRPGGHGHRAHAPGRHTQRVLCTHGTGAWVFGFPDATVRADSRVSVRLAAIGPDGAALRDGAPVRVLGVVPHSDGTTTVRYHVGAEHNLRVLFDFVILP</sequence>
<dbReference type="Proteomes" id="UP001601444">
    <property type="component" value="Unassembled WGS sequence"/>
</dbReference>
<comment type="caution">
    <text evidence="2">The sequence shown here is derived from an EMBL/GenBank/DDBJ whole genome shotgun (WGS) entry which is preliminary data.</text>
</comment>
<dbReference type="RefSeq" id="WP_387702271.1">
    <property type="nucleotide sequence ID" value="NZ_JBIAMX010000016.1"/>
</dbReference>
<reference evidence="2 3" key="1">
    <citation type="submission" date="2024-10" db="EMBL/GenBank/DDBJ databases">
        <title>The Natural Products Discovery Center: Release of the First 8490 Sequenced Strains for Exploring Actinobacteria Biosynthetic Diversity.</title>
        <authorList>
            <person name="Kalkreuter E."/>
            <person name="Kautsar S.A."/>
            <person name="Yang D."/>
            <person name="Bader C.D."/>
            <person name="Teijaro C.N."/>
            <person name="Fluegel L."/>
            <person name="Davis C.M."/>
            <person name="Simpson J.R."/>
            <person name="Lauterbach L."/>
            <person name="Steele A.D."/>
            <person name="Gui C."/>
            <person name="Meng S."/>
            <person name="Li G."/>
            <person name="Viehrig K."/>
            <person name="Ye F."/>
            <person name="Su P."/>
            <person name="Kiefer A.F."/>
            <person name="Nichols A."/>
            <person name="Cepeda A.J."/>
            <person name="Yan W."/>
            <person name="Fan B."/>
            <person name="Jiang Y."/>
            <person name="Adhikari A."/>
            <person name="Zheng C.-J."/>
            <person name="Schuster L."/>
            <person name="Cowan T.M."/>
            <person name="Smanski M.J."/>
            <person name="Chevrette M.G."/>
            <person name="De Carvalho L.P.S."/>
            <person name="Shen B."/>
        </authorList>
    </citation>
    <scope>NUCLEOTIDE SEQUENCE [LARGE SCALE GENOMIC DNA]</scope>
    <source>
        <strain evidence="2 3">NPDC004045</strain>
    </source>
</reference>
<name>A0ABW6PU26_9NOCA</name>
<accession>A0ABW6PU26</accession>
<evidence type="ECO:0000256" key="1">
    <source>
        <dbReference type="SAM" id="MobiDB-lite"/>
    </source>
</evidence>